<sequence>MLRSIHAILIMAACLAAMMPASAGLAGLQFGFPVLVQSGQSVSYSNDIATMTDLESINIDFPMFDGLMSGTPSAGVMDTGLAMGPMITDMSAMGSLFDFSRFKLH</sequence>
<dbReference type="STRING" id="304371.MCP_1684"/>
<gene>
    <name evidence="1" type="ordered locus">MCP_1684</name>
</gene>
<protein>
    <submittedName>
        <fullName evidence="1">Uncharacterized protein</fullName>
    </submittedName>
</protein>
<evidence type="ECO:0000313" key="1">
    <source>
        <dbReference type="EMBL" id="BAI61756.1"/>
    </source>
</evidence>
<dbReference type="eggNOG" id="arCOG11121">
    <property type="taxonomic scope" value="Archaea"/>
</dbReference>
<dbReference type="KEGG" id="mpd:MCP_1684"/>
<organism evidence="1 2">
    <name type="scientific">Methanocella paludicola (strain DSM 17711 / JCM 13418 / NBRC 101707 / SANAE)</name>
    <dbReference type="NCBI Taxonomy" id="304371"/>
    <lineage>
        <taxon>Archaea</taxon>
        <taxon>Methanobacteriati</taxon>
        <taxon>Methanobacteriota</taxon>
        <taxon>Stenosarchaea group</taxon>
        <taxon>Methanomicrobia</taxon>
        <taxon>Methanocellales</taxon>
        <taxon>Methanocellaceae</taxon>
        <taxon>Methanocella</taxon>
    </lineage>
</organism>
<evidence type="ECO:0000313" key="2">
    <source>
        <dbReference type="Proteomes" id="UP000001882"/>
    </source>
</evidence>
<reference evidence="2" key="3">
    <citation type="journal article" date="2011" name="PLoS ONE">
        <title>Genome sequence of a mesophilic hydrogenotrophic methanogen Methanocella paludicola, the first cultivated representative of the order Methanocellales.</title>
        <authorList>
            <person name="Sakai S."/>
            <person name="Takaki Y."/>
            <person name="Shimamura S."/>
            <person name="Sekine M."/>
            <person name="Tajima T."/>
            <person name="Kosugi H."/>
            <person name="Ichikawa N."/>
            <person name="Tasumi E."/>
            <person name="Hiraki A.T."/>
            <person name="Shimizu A."/>
            <person name="Kato Y."/>
            <person name="Nishiko R."/>
            <person name="Mori K."/>
            <person name="Fujita N."/>
            <person name="Imachi H."/>
            <person name="Takai K."/>
        </authorList>
    </citation>
    <scope>NUCLEOTIDE SEQUENCE [LARGE SCALE GENOMIC DNA]</scope>
    <source>
        <strain evidence="2">DSM 17711 / JCM 13418 / NBRC 101707 / SANAE</strain>
    </source>
</reference>
<dbReference type="InParanoid" id="D1YZ84"/>
<reference evidence="1 2" key="2">
    <citation type="journal article" date="2008" name="Int. J. Syst. Evol. Microbiol.">
        <title>Methanocella paludicola gen. nov., sp. nov., a methane-producing archaeon, the first isolate of the lineage 'Rice Cluster I', and proposal of the new archaeal order Methanocellales ord. nov.</title>
        <authorList>
            <person name="Sakai S."/>
            <person name="Imachi H."/>
            <person name="Hanada S."/>
            <person name="Ohashi A."/>
            <person name="Harada H."/>
            <person name="Kamagata Y."/>
        </authorList>
    </citation>
    <scope>NUCLEOTIDE SEQUENCE [LARGE SCALE GENOMIC DNA]</scope>
    <source>
        <strain evidence="2">DSM 17711 / JCM 13418 / NBRC 101707 / SANAE</strain>
    </source>
</reference>
<dbReference type="AlphaFoldDB" id="D1YZ84"/>
<reference evidence="1 2" key="1">
    <citation type="journal article" date="2007" name="Appl. Environ. Microbiol.">
        <title>Isolation of key methanogens for global methane emission from rice paddy fields: a novel isolate affiliated with the clone cluster rice cluster I.</title>
        <authorList>
            <person name="Sakai S."/>
            <person name="Imachi H."/>
            <person name="Sekiguchi Y."/>
            <person name="Ohashi A."/>
            <person name="Harada H."/>
            <person name="Kamagata Y."/>
        </authorList>
    </citation>
    <scope>NUCLEOTIDE SEQUENCE [LARGE SCALE GENOMIC DNA]</scope>
    <source>
        <strain evidence="2">DSM 17711 / JCM 13418 / NBRC 101707 / SANAE</strain>
    </source>
</reference>
<keyword evidence="2" id="KW-1185">Reference proteome</keyword>
<accession>D1YZ84</accession>
<proteinExistence type="predicted"/>
<name>D1YZ84_METPS</name>
<dbReference type="Proteomes" id="UP000001882">
    <property type="component" value="Chromosome"/>
</dbReference>
<dbReference type="EMBL" id="AP011532">
    <property type="protein sequence ID" value="BAI61756.1"/>
    <property type="molecule type" value="Genomic_DNA"/>
</dbReference>